<feature type="region of interest" description="Disordered" evidence="1">
    <location>
        <begin position="276"/>
        <end position="295"/>
    </location>
</feature>
<evidence type="ECO:0000256" key="1">
    <source>
        <dbReference type="SAM" id="MobiDB-lite"/>
    </source>
</evidence>
<organism evidence="2 3">
    <name type="scientific">Candidatus Daviesbacteria bacterium GW2011_GWA2_40_9</name>
    <dbReference type="NCBI Taxonomy" id="1618424"/>
    <lineage>
        <taxon>Bacteria</taxon>
        <taxon>Candidatus Daviesiibacteriota</taxon>
    </lineage>
</organism>
<reference evidence="2 3" key="1">
    <citation type="journal article" date="2015" name="Nature">
        <title>rRNA introns, odd ribosomes, and small enigmatic genomes across a large radiation of phyla.</title>
        <authorList>
            <person name="Brown C.T."/>
            <person name="Hug L.A."/>
            <person name="Thomas B.C."/>
            <person name="Sharon I."/>
            <person name="Castelle C.J."/>
            <person name="Singh A."/>
            <person name="Wilkins M.J."/>
            <person name="Williams K.H."/>
            <person name="Banfield J.F."/>
        </authorList>
    </citation>
    <scope>NUCLEOTIDE SEQUENCE [LARGE SCALE GENOMIC DNA]</scope>
</reference>
<feature type="compositionally biased region" description="Basic and acidic residues" evidence="1">
    <location>
        <begin position="276"/>
        <end position="285"/>
    </location>
</feature>
<dbReference type="EMBL" id="LCAB01000010">
    <property type="protein sequence ID" value="KKR82667.1"/>
    <property type="molecule type" value="Genomic_DNA"/>
</dbReference>
<comment type="caution">
    <text evidence="2">The sequence shown here is derived from an EMBL/GenBank/DDBJ whole genome shotgun (WGS) entry which is preliminary data.</text>
</comment>
<evidence type="ECO:0000313" key="2">
    <source>
        <dbReference type="EMBL" id="KKR82667.1"/>
    </source>
</evidence>
<gene>
    <name evidence="2" type="ORF">UU29_C0010G0013</name>
</gene>
<feature type="compositionally biased region" description="Low complexity" evidence="1">
    <location>
        <begin position="51"/>
        <end position="67"/>
    </location>
</feature>
<protein>
    <submittedName>
        <fullName evidence="2">Dentin sialophosphoprotein</fullName>
    </submittedName>
</protein>
<feature type="compositionally biased region" description="Polar residues" evidence="1">
    <location>
        <begin position="138"/>
        <end position="152"/>
    </location>
</feature>
<evidence type="ECO:0000313" key="3">
    <source>
        <dbReference type="Proteomes" id="UP000034601"/>
    </source>
</evidence>
<feature type="region of interest" description="Disordered" evidence="1">
    <location>
        <begin position="135"/>
        <end position="157"/>
    </location>
</feature>
<dbReference type="AlphaFoldDB" id="A0A0G0X4X6"/>
<sequence>MVGFSPYVQAEELIITGNGSDSDNQISISSDTNTTVEQSNNADIRSNVQQAADSGNNSASDNSGDASIQTGDINTTTEVSNQANVSTVDIACCSSNPTEATISGNGSDSDNNIEINSSNQTNVSIDQRAEINNDIDVNANTGGNSANRNSGDVSIDSGDIEGRVEIRSKNINIDSVDIESCCKEISIKVADNGSDSDNSIKVNEDNDISVVLDNRADVEDEVDIDADTGNNEAEGNSGDVSIKTGDIDFEAIIENGPMNIKLVRIGPEEEAIITPHEEKEEKEGRSYLSAEIIPS</sequence>
<name>A0A0G0X4X6_9BACT</name>
<accession>A0A0G0X4X6</accession>
<proteinExistence type="predicted"/>
<feature type="region of interest" description="Disordered" evidence="1">
    <location>
        <begin position="50"/>
        <end position="71"/>
    </location>
</feature>
<dbReference type="Proteomes" id="UP000034601">
    <property type="component" value="Unassembled WGS sequence"/>
</dbReference>